<keyword evidence="13" id="KW-0234">DNA repair</keyword>
<keyword evidence="7" id="KW-0378">Hydrolase</keyword>
<dbReference type="EMBL" id="GL996527">
    <property type="protein sequence ID" value="EGV61742.1"/>
    <property type="molecule type" value="Genomic_DNA"/>
</dbReference>
<dbReference type="GO" id="GO:0006303">
    <property type="term" value="P:double-strand break repair via nonhomologous end joining"/>
    <property type="evidence" value="ECO:0007669"/>
    <property type="project" value="InterPro"/>
</dbReference>
<gene>
    <name evidence="16" type="ORF">CANTEDRAFT_109737</name>
</gene>
<dbReference type="HOGENOM" id="CLU_023247_0_0_1"/>
<proteinExistence type="predicted"/>
<dbReference type="SUPFAM" id="SSF53300">
    <property type="entry name" value="vWA-like"/>
    <property type="match status" value="1"/>
</dbReference>
<dbReference type="STRING" id="590646.G3B8I8"/>
<dbReference type="Gene3D" id="2.40.290.10">
    <property type="match status" value="1"/>
</dbReference>
<evidence type="ECO:0000256" key="9">
    <source>
        <dbReference type="ARBA" id="ARBA00022840"/>
    </source>
</evidence>
<keyword evidence="12" id="KW-0233">DNA recombination</keyword>
<dbReference type="Proteomes" id="UP000000707">
    <property type="component" value="Unassembled WGS sequence"/>
</dbReference>
<dbReference type="GO" id="GO:0043564">
    <property type="term" value="C:Ku70:Ku80 complex"/>
    <property type="evidence" value="ECO:0007669"/>
    <property type="project" value="TreeGrafter"/>
</dbReference>
<reference evidence="16 17" key="1">
    <citation type="journal article" date="2011" name="Proc. Natl. Acad. Sci. U.S.A.">
        <title>Comparative genomics of xylose-fermenting fungi for enhanced biofuel production.</title>
        <authorList>
            <person name="Wohlbach D.J."/>
            <person name="Kuo A."/>
            <person name="Sato T.K."/>
            <person name="Potts K.M."/>
            <person name="Salamov A.A."/>
            <person name="LaButti K.M."/>
            <person name="Sun H."/>
            <person name="Clum A."/>
            <person name="Pangilinan J.L."/>
            <person name="Lindquist E.A."/>
            <person name="Lucas S."/>
            <person name="Lapidus A."/>
            <person name="Jin M."/>
            <person name="Gunawan C."/>
            <person name="Balan V."/>
            <person name="Dale B.E."/>
            <person name="Jeffries T.W."/>
            <person name="Zinkel R."/>
            <person name="Barry K.W."/>
            <person name="Grigoriev I.V."/>
            <person name="Gasch A.P."/>
        </authorList>
    </citation>
    <scope>NUCLEOTIDE SEQUENCE [LARGE SCALE GENOMIC DNA]</scope>
    <source>
        <strain evidence="16">ATCC 10573</strain>
        <strain evidence="17">ATCC 10573 / BCRC 21748 / CBS 615 / JCM 9827 / NBRC 10315 / NRRL Y-1498 / VKM Y-70</strain>
    </source>
</reference>
<evidence type="ECO:0000256" key="1">
    <source>
        <dbReference type="ARBA" id="ARBA00004123"/>
    </source>
</evidence>
<dbReference type="GO" id="GO:0042162">
    <property type="term" value="F:telomeric DNA binding"/>
    <property type="evidence" value="ECO:0007669"/>
    <property type="project" value="TreeGrafter"/>
</dbReference>
<accession>G3B8I8</accession>
<dbReference type="PANTHER" id="PTHR12604:SF4">
    <property type="entry name" value="X-RAY REPAIR CROSS-COMPLEMENTING PROTEIN 5"/>
    <property type="match status" value="1"/>
</dbReference>
<name>G3B8I8_CANTC</name>
<dbReference type="InterPro" id="IPR036465">
    <property type="entry name" value="vWFA_dom_sf"/>
</dbReference>
<dbReference type="EC" id="3.6.4.12" evidence="3"/>
<keyword evidence="8" id="KW-0347">Helicase</keyword>
<keyword evidence="17" id="KW-1185">Reference proteome</keyword>
<dbReference type="Pfam" id="PF02735">
    <property type="entry name" value="Ku"/>
    <property type="match status" value="1"/>
</dbReference>
<evidence type="ECO:0000313" key="16">
    <source>
        <dbReference type="EMBL" id="EGV61742.1"/>
    </source>
</evidence>
<evidence type="ECO:0000256" key="4">
    <source>
        <dbReference type="ARBA" id="ARBA00022454"/>
    </source>
</evidence>
<dbReference type="Pfam" id="PF03731">
    <property type="entry name" value="Ku_N"/>
    <property type="match status" value="1"/>
</dbReference>
<evidence type="ECO:0000256" key="13">
    <source>
        <dbReference type="ARBA" id="ARBA00023204"/>
    </source>
</evidence>
<dbReference type="GO" id="GO:0005524">
    <property type="term" value="F:ATP binding"/>
    <property type="evidence" value="ECO:0007669"/>
    <property type="project" value="UniProtKB-KW"/>
</dbReference>
<dbReference type="InterPro" id="IPR016194">
    <property type="entry name" value="SPOC-like_C_dom_sf"/>
</dbReference>
<dbReference type="GO" id="GO:0003690">
    <property type="term" value="F:double-stranded DNA binding"/>
    <property type="evidence" value="ECO:0007669"/>
    <property type="project" value="TreeGrafter"/>
</dbReference>
<dbReference type="GO" id="GO:0000723">
    <property type="term" value="P:telomere maintenance"/>
    <property type="evidence" value="ECO:0007669"/>
    <property type="project" value="TreeGrafter"/>
</dbReference>
<evidence type="ECO:0000256" key="11">
    <source>
        <dbReference type="ARBA" id="ARBA00023125"/>
    </source>
</evidence>
<dbReference type="SUPFAM" id="SSF100939">
    <property type="entry name" value="SPOC domain-like"/>
    <property type="match status" value="1"/>
</dbReference>
<dbReference type="Gene3D" id="3.40.50.410">
    <property type="entry name" value="von Willebrand factor, type A domain"/>
    <property type="match status" value="1"/>
</dbReference>
<dbReference type="SMART" id="SM00559">
    <property type="entry name" value="Ku78"/>
    <property type="match status" value="1"/>
</dbReference>
<sequence length="627" mass="69838">MSKELTTFVVDLDREMARELSPGQSHLDFGLKYMYHLLMAKIFNTRVTDFVSVIACHAPTSNVDFSEDDQLKGIYKVLGKTSPGIRHLKEVEWFLVPNTASSPDDGDVIHALSVAVALMNQDAKGAFIRNIVVITNGEGDVRSFGTELADSTVAAVNNMGINVSVVGVNFGSDTSPTQVKNVQSWRKLVAQYNNGHVLDANDVAESITKNPPLKRVDPRVAFKGSLRLGTDPAHLGSSGKDTSQISLDVEIYPAVMPEKLPAGHNYLVKDGEVKHLTTEYGYYVELDNKDHENNPKKKVPLEKGNWTDGYKYTNNDIIALDSKTLAASRLAGEPAIDVVGFMKIDDLPVAFFTEESKYLVPAKLSTNRNLLGYNCLCEALLDSRMLVIGRFVQKENDEVKICALIPSITKISTKIVYSLQSVRLACKEDEKSGRFPQLSTEEANSEDLKLMEKFILSRDLDAHTPAQEANIDQYCINNGKVTLLSHQTLEERIRQSKEAVSTDLKLMSNNPAIHKFHTNLFKMLREAVDKTEVEESPVFLTNNTIPDIPTNLFNLSNILLNGYNSFHSSWLSQLNKTDGTVEKLAKKTIPFRPKTKRRKLDQEKVGAGTYGENEGEYEFIDIEDILT</sequence>
<dbReference type="AlphaFoldDB" id="G3B8I8"/>
<dbReference type="GeneID" id="18246137"/>
<comment type="subcellular location">
    <subcellularLocation>
        <location evidence="2">Chromosome</location>
        <location evidence="2">Telomere</location>
    </subcellularLocation>
    <subcellularLocation>
        <location evidence="1">Nucleus</location>
    </subcellularLocation>
</comment>
<dbReference type="OrthoDB" id="30826at2759"/>
<keyword evidence="14" id="KW-0539">Nucleus</keyword>
<keyword evidence="6" id="KW-0227">DNA damage</keyword>
<evidence type="ECO:0000256" key="7">
    <source>
        <dbReference type="ARBA" id="ARBA00022801"/>
    </source>
</evidence>
<evidence type="ECO:0000256" key="8">
    <source>
        <dbReference type="ARBA" id="ARBA00022806"/>
    </source>
</evidence>
<evidence type="ECO:0000259" key="15">
    <source>
        <dbReference type="SMART" id="SM00559"/>
    </source>
</evidence>
<keyword evidence="11" id="KW-0238">DNA-binding</keyword>
<dbReference type="PANTHER" id="PTHR12604">
    <property type="entry name" value="KU AUTOANTIGEN DNA HELICASE"/>
    <property type="match status" value="1"/>
</dbReference>
<organism evidence="17">
    <name type="scientific">Candida tenuis (strain ATCC 10573 / BCRC 21748 / CBS 615 / JCM 9827 / NBRC 10315 / NRRL Y-1498 / VKM Y-70)</name>
    <name type="common">Yeast</name>
    <name type="synonym">Yamadazyma tenuis</name>
    <dbReference type="NCBI Taxonomy" id="590646"/>
    <lineage>
        <taxon>Eukaryota</taxon>
        <taxon>Fungi</taxon>
        <taxon>Dikarya</taxon>
        <taxon>Ascomycota</taxon>
        <taxon>Saccharomycotina</taxon>
        <taxon>Pichiomycetes</taxon>
        <taxon>Debaryomycetaceae</taxon>
        <taxon>Yamadazyma</taxon>
    </lineage>
</organism>
<dbReference type="KEGG" id="cten:18246137"/>
<keyword evidence="4" id="KW-0158">Chromosome</keyword>
<evidence type="ECO:0000256" key="3">
    <source>
        <dbReference type="ARBA" id="ARBA00012551"/>
    </source>
</evidence>
<dbReference type="EMBL" id="GL996527">
    <property type="protein sequence ID" value="EGV61743.1"/>
    <property type="molecule type" value="Genomic_DNA"/>
</dbReference>
<evidence type="ECO:0000256" key="14">
    <source>
        <dbReference type="ARBA" id="ARBA00023242"/>
    </source>
</evidence>
<evidence type="ECO:0000256" key="10">
    <source>
        <dbReference type="ARBA" id="ARBA00022895"/>
    </source>
</evidence>
<keyword evidence="10" id="KW-0779">Telomere</keyword>
<evidence type="ECO:0000256" key="2">
    <source>
        <dbReference type="ARBA" id="ARBA00004574"/>
    </source>
</evidence>
<evidence type="ECO:0000256" key="5">
    <source>
        <dbReference type="ARBA" id="ARBA00022741"/>
    </source>
</evidence>
<dbReference type="eggNOG" id="KOG2326">
    <property type="taxonomic scope" value="Eukaryota"/>
</dbReference>
<keyword evidence="9" id="KW-0067">ATP-binding</keyword>
<dbReference type="GO" id="GO:0016787">
    <property type="term" value="F:hydrolase activity"/>
    <property type="evidence" value="ECO:0007669"/>
    <property type="project" value="UniProtKB-KW"/>
</dbReference>
<evidence type="ECO:0000256" key="12">
    <source>
        <dbReference type="ARBA" id="ARBA00023172"/>
    </source>
</evidence>
<evidence type="ECO:0000313" key="17">
    <source>
        <dbReference type="Proteomes" id="UP000000707"/>
    </source>
</evidence>
<dbReference type="GO" id="GO:0000781">
    <property type="term" value="C:chromosome, telomeric region"/>
    <property type="evidence" value="ECO:0007669"/>
    <property type="project" value="UniProtKB-SubCell"/>
</dbReference>
<dbReference type="InterPro" id="IPR006164">
    <property type="entry name" value="DNA_bd_Ku70/Ku80"/>
</dbReference>
<protein>
    <recommendedName>
        <fullName evidence="3">DNA helicase</fullName>
        <ecNumber evidence="3">3.6.4.12</ecNumber>
    </recommendedName>
</protein>
<evidence type="ECO:0000256" key="6">
    <source>
        <dbReference type="ARBA" id="ARBA00022763"/>
    </source>
</evidence>
<dbReference type="GO" id="GO:0006310">
    <property type="term" value="P:DNA recombination"/>
    <property type="evidence" value="ECO:0007669"/>
    <property type="project" value="UniProtKB-KW"/>
</dbReference>
<keyword evidence="5" id="KW-0547">Nucleotide-binding</keyword>
<dbReference type="InterPro" id="IPR005161">
    <property type="entry name" value="Ku_N"/>
</dbReference>
<dbReference type="GO" id="GO:0003678">
    <property type="term" value="F:DNA helicase activity"/>
    <property type="evidence" value="ECO:0007669"/>
    <property type="project" value="UniProtKB-EC"/>
</dbReference>
<feature type="domain" description="Ku" evidence="15">
    <location>
        <begin position="298"/>
        <end position="441"/>
    </location>
</feature>